<accession>A0A4P8EEF6</accession>
<keyword evidence="1" id="KW-0812">Transmembrane</keyword>
<gene>
    <name evidence="2" type="ORF">EOK75_04655</name>
</gene>
<evidence type="ECO:0000256" key="1">
    <source>
        <dbReference type="SAM" id="Phobius"/>
    </source>
</evidence>
<evidence type="ECO:0000313" key="3">
    <source>
        <dbReference type="Proteomes" id="UP000298631"/>
    </source>
</evidence>
<organism evidence="2 3">
    <name type="scientific">Pseudorhodobacter turbinis</name>
    <dbReference type="NCBI Taxonomy" id="2500533"/>
    <lineage>
        <taxon>Bacteria</taxon>
        <taxon>Pseudomonadati</taxon>
        <taxon>Pseudomonadota</taxon>
        <taxon>Alphaproteobacteria</taxon>
        <taxon>Rhodobacterales</taxon>
        <taxon>Paracoccaceae</taxon>
        <taxon>Pseudorhodobacter</taxon>
    </lineage>
</organism>
<keyword evidence="1" id="KW-0472">Membrane</keyword>
<dbReference type="AlphaFoldDB" id="A0A4P8EEF6"/>
<proteinExistence type="predicted"/>
<dbReference type="EMBL" id="CP039964">
    <property type="protein sequence ID" value="QCO55127.1"/>
    <property type="molecule type" value="Genomic_DNA"/>
</dbReference>
<dbReference type="Pfam" id="PF20082">
    <property type="entry name" value="DUF6476"/>
    <property type="match status" value="1"/>
</dbReference>
<protein>
    <submittedName>
        <fullName evidence="2">Uncharacterized protein</fullName>
    </submittedName>
</protein>
<keyword evidence="3" id="KW-1185">Reference proteome</keyword>
<keyword evidence="1" id="KW-1133">Transmembrane helix</keyword>
<feature type="transmembrane region" description="Helical" evidence="1">
    <location>
        <begin position="20"/>
        <end position="40"/>
    </location>
</feature>
<dbReference type="RefSeq" id="WP_137192818.1">
    <property type="nucleotide sequence ID" value="NZ_CP039964.1"/>
</dbReference>
<dbReference type="OrthoDB" id="7872651at2"/>
<evidence type="ECO:0000313" key="2">
    <source>
        <dbReference type="EMBL" id="QCO55127.1"/>
    </source>
</evidence>
<dbReference type="InterPro" id="IPR045519">
    <property type="entry name" value="DUF6476"/>
</dbReference>
<sequence length="106" mass="11331">MEQAPAPEGLPPSLRFLKGLVIALMITMIVAVITVVAVIVTRMPQSFVSQPAALPQLPSAITLPEGTKAQAATFGEGWIAIVTDDNRMLIYSTQGSLQQEVTLLTR</sequence>
<dbReference type="KEGG" id="pseb:EOK75_04655"/>
<reference evidence="2 3" key="1">
    <citation type="submission" date="2019-05" db="EMBL/GenBank/DDBJ databases">
        <title>Pseudorhodobacter turbinis sp. nov., isolated from the gut of the Korean turban shell.</title>
        <authorList>
            <person name="Jeong Y.-S."/>
            <person name="Kang W.-R."/>
            <person name="Bae J.-W."/>
        </authorList>
    </citation>
    <scope>NUCLEOTIDE SEQUENCE [LARGE SCALE GENOMIC DNA]</scope>
    <source>
        <strain evidence="2 3">S12M18</strain>
    </source>
</reference>
<name>A0A4P8EEF6_9RHOB</name>
<dbReference type="Proteomes" id="UP000298631">
    <property type="component" value="Chromosome"/>
</dbReference>